<feature type="domain" description="RRM" evidence="3">
    <location>
        <begin position="130"/>
        <end position="201"/>
    </location>
</feature>
<keyword evidence="1" id="KW-0694">RNA-binding</keyword>
<dbReference type="InterPro" id="IPR012677">
    <property type="entry name" value="Nucleotide-bd_a/b_plait_sf"/>
</dbReference>
<name>A0A7S0FV78_9DINO</name>
<feature type="region of interest" description="Disordered" evidence="2">
    <location>
        <begin position="20"/>
        <end position="127"/>
    </location>
</feature>
<evidence type="ECO:0000259" key="3">
    <source>
        <dbReference type="PROSITE" id="PS50102"/>
    </source>
</evidence>
<feature type="region of interest" description="Disordered" evidence="2">
    <location>
        <begin position="200"/>
        <end position="236"/>
    </location>
</feature>
<dbReference type="SUPFAM" id="SSF54928">
    <property type="entry name" value="RNA-binding domain, RBD"/>
    <property type="match status" value="1"/>
</dbReference>
<dbReference type="Pfam" id="PF00076">
    <property type="entry name" value="RRM_1"/>
    <property type="match status" value="1"/>
</dbReference>
<evidence type="ECO:0000256" key="2">
    <source>
        <dbReference type="SAM" id="MobiDB-lite"/>
    </source>
</evidence>
<dbReference type="EMBL" id="HBEG01046448">
    <property type="protein sequence ID" value="CAD8384541.1"/>
    <property type="molecule type" value="Transcribed_RNA"/>
</dbReference>
<dbReference type="InterPro" id="IPR000504">
    <property type="entry name" value="RRM_dom"/>
</dbReference>
<accession>A0A7S0FV78</accession>
<dbReference type="GO" id="GO:0003723">
    <property type="term" value="F:RNA binding"/>
    <property type="evidence" value="ECO:0007669"/>
    <property type="project" value="UniProtKB-UniRule"/>
</dbReference>
<dbReference type="PROSITE" id="PS50102">
    <property type="entry name" value="RRM"/>
    <property type="match status" value="1"/>
</dbReference>
<reference evidence="4" key="1">
    <citation type="submission" date="2021-01" db="EMBL/GenBank/DDBJ databases">
        <authorList>
            <person name="Corre E."/>
            <person name="Pelletier E."/>
            <person name="Niang G."/>
            <person name="Scheremetjew M."/>
            <person name="Finn R."/>
            <person name="Kale V."/>
            <person name="Holt S."/>
            <person name="Cochrane G."/>
            <person name="Meng A."/>
            <person name="Brown T."/>
            <person name="Cohen L."/>
        </authorList>
    </citation>
    <scope>NUCLEOTIDE SEQUENCE</scope>
    <source>
        <strain evidence="4">Pbaha01</strain>
    </source>
</reference>
<dbReference type="CDD" id="cd00590">
    <property type="entry name" value="RRM_SF"/>
    <property type="match status" value="1"/>
</dbReference>
<protein>
    <recommendedName>
        <fullName evidence="3">RRM domain-containing protein</fullName>
    </recommendedName>
</protein>
<dbReference type="AlphaFoldDB" id="A0A7S0FV78"/>
<dbReference type="Gene3D" id="3.30.70.330">
    <property type="match status" value="1"/>
</dbReference>
<dbReference type="InterPro" id="IPR035979">
    <property type="entry name" value="RBD_domain_sf"/>
</dbReference>
<organism evidence="4">
    <name type="scientific">Pyrodinium bahamense</name>
    <dbReference type="NCBI Taxonomy" id="73915"/>
    <lineage>
        <taxon>Eukaryota</taxon>
        <taxon>Sar</taxon>
        <taxon>Alveolata</taxon>
        <taxon>Dinophyceae</taxon>
        <taxon>Gonyaulacales</taxon>
        <taxon>Pyrocystaceae</taxon>
        <taxon>Pyrodinium</taxon>
    </lineage>
</organism>
<feature type="compositionally biased region" description="Basic and acidic residues" evidence="2">
    <location>
        <begin position="108"/>
        <end position="127"/>
    </location>
</feature>
<feature type="compositionally biased region" description="Low complexity" evidence="2">
    <location>
        <begin position="224"/>
        <end position="236"/>
    </location>
</feature>
<feature type="compositionally biased region" description="Basic and acidic residues" evidence="2">
    <location>
        <begin position="64"/>
        <end position="84"/>
    </location>
</feature>
<evidence type="ECO:0000313" key="4">
    <source>
        <dbReference type="EMBL" id="CAD8384541.1"/>
    </source>
</evidence>
<proteinExistence type="predicted"/>
<gene>
    <name evidence="4" type="ORF">PBAH0796_LOCUS28229</name>
</gene>
<feature type="compositionally biased region" description="Basic and acidic residues" evidence="2">
    <location>
        <begin position="30"/>
        <end position="49"/>
    </location>
</feature>
<sequence>MAVKVRGRGACKFSCAFGGSGLLSWTSDDPDSKPSKEAIDPVRSDEVPRRLPLPPPPPPPPGRGLRERGRLHDGSAGLEADRRGGTGPRRRRRLEEASPGPEAKSRRRASESRRCRRSAEKRKSEPRRTKWVRVVNVPTVVQSQHLQHLFKTSLGKVVSCSVDDGIASVCFESWECAEKAVEKYDSGEINGCTISVQLDFTPRKSAKEPPPVGRRSPQRRSRARAAGQSPRNGRRR</sequence>
<feature type="compositionally biased region" description="Pro residues" evidence="2">
    <location>
        <begin position="51"/>
        <end position="62"/>
    </location>
</feature>
<evidence type="ECO:0000256" key="1">
    <source>
        <dbReference type="PROSITE-ProRule" id="PRU00176"/>
    </source>
</evidence>